<accession>A0A2G6E902</accession>
<dbReference type="Proteomes" id="UP000229740">
    <property type="component" value="Unassembled WGS sequence"/>
</dbReference>
<dbReference type="GO" id="GO:0004350">
    <property type="term" value="F:glutamate-5-semialdehyde dehydrogenase activity"/>
    <property type="evidence" value="ECO:0007669"/>
    <property type="project" value="UniProtKB-UniRule"/>
</dbReference>
<organism evidence="9 10">
    <name type="scientific">candidate division KSB3 bacterium</name>
    <dbReference type="NCBI Taxonomy" id="2044937"/>
    <lineage>
        <taxon>Bacteria</taxon>
        <taxon>candidate division KSB3</taxon>
    </lineage>
</organism>
<dbReference type="UniPathway" id="UPA00098">
    <property type="reaction ID" value="UER00360"/>
</dbReference>
<dbReference type="PANTHER" id="PTHR11063:SF8">
    <property type="entry name" value="DELTA-1-PYRROLINE-5-CARBOXYLATE SYNTHASE"/>
    <property type="match status" value="1"/>
</dbReference>
<dbReference type="GO" id="GO:0055129">
    <property type="term" value="P:L-proline biosynthetic process"/>
    <property type="evidence" value="ECO:0007669"/>
    <property type="project" value="UniProtKB-UniRule"/>
</dbReference>
<dbReference type="GO" id="GO:0005737">
    <property type="term" value="C:cytoplasm"/>
    <property type="evidence" value="ECO:0007669"/>
    <property type="project" value="UniProtKB-SubCell"/>
</dbReference>
<keyword evidence="5 7" id="KW-0560">Oxidoreductase</keyword>
<dbReference type="HAMAP" id="MF_00412">
    <property type="entry name" value="ProA"/>
    <property type="match status" value="1"/>
</dbReference>
<dbReference type="EMBL" id="PDPS01000022">
    <property type="protein sequence ID" value="PID58545.1"/>
    <property type="molecule type" value="Genomic_DNA"/>
</dbReference>
<evidence type="ECO:0000256" key="2">
    <source>
        <dbReference type="ARBA" id="ARBA00022605"/>
    </source>
</evidence>
<dbReference type="PIRSF" id="PIRSF000151">
    <property type="entry name" value="GPR"/>
    <property type="match status" value="1"/>
</dbReference>
<dbReference type="EC" id="1.2.1.41" evidence="7"/>
<dbReference type="FunFam" id="3.40.309.10:FF:000006">
    <property type="entry name" value="Gamma-glutamyl phosphate reductase"/>
    <property type="match status" value="1"/>
</dbReference>
<dbReference type="Gene3D" id="3.40.605.10">
    <property type="entry name" value="Aldehyde Dehydrogenase, Chain A, domain 1"/>
    <property type="match status" value="1"/>
</dbReference>
<comment type="pathway">
    <text evidence="1 7">Amino-acid biosynthesis; L-proline biosynthesis; L-glutamate 5-semialdehyde from L-glutamate: step 2/2.</text>
</comment>
<comment type="catalytic activity">
    <reaction evidence="6 7">
        <text>L-glutamate 5-semialdehyde + phosphate + NADP(+) = L-glutamyl 5-phosphate + NADPH + H(+)</text>
        <dbReference type="Rhea" id="RHEA:19541"/>
        <dbReference type="ChEBI" id="CHEBI:15378"/>
        <dbReference type="ChEBI" id="CHEBI:43474"/>
        <dbReference type="ChEBI" id="CHEBI:57783"/>
        <dbReference type="ChEBI" id="CHEBI:58066"/>
        <dbReference type="ChEBI" id="CHEBI:58274"/>
        <dbReference type="ChEBI" id="CHEBI:58349"/>
        <dbReference type="EC" id="1.2.1.41"/>
    </reaction>
</comment>
<dbReference type="CDD" id="cd07079">
    <property type="entry name" value="ALDH_F18-19_ProA-GPR"/>
    <property type="match status" value="1"/>
</dbReference>
<evidence type="ECO:0000259" key="8">
    <source>
        <dbReference type="Pfam" id="PF00171"/>
    </source>
</evidence>
<dbReference type="InterPro" id="IPR000965">
    <property type="entry name" value="GPR_dom"/>
</dbReference>
<dbReference type="SUPFAM" id="SSF53720">
    <property type="entry name" value="ALDH-like"/>
    <property type="match status" value="1"/>
</dbReference>
<evidence type="ECO:0000256" key="4">
    <source>
        <dbReference type="ARBA" id="ARBA00022857"/>
    </source>
</evidence>
<gene>
    <name evidence="7" type="primary">proA</name>
    <name evidence="9" type="ORF">CSB45_03100</name>
</gene>
<proteinExistence type="inferred from homology"/>
<sequence length="421" mass="45387">MRDLVQMGQAAKAAGRKLAALTSERKNAALLAISDELTAQSAGILEENAKDLEQGRARGLSEALLDRLLLTEERLASLAADIRSVAALPDPVGTELENRVLPNGIRLSKRRIPIGVIGVIYEARPNVTIDIASLCVKTGNAIILRGGSETLQSNIALVNVIQAALEQQNLPKTAVQYLDNPDRALVTELLRLDTAIDMIVPRGGAGLHALCKKQSTIPVISGGMGICHIYVDQSADLTRAVDIVENAKVQRPSVCNALDTLLVNHAAAQEFLPKVAERLARSKVELRADQRAFEILQQSGCGTMTVHAGPKDFEQEWLSLILGIKIVDSLEEAIDHIQEHSMEHSDCILTNDIAHATRFVNEVTSSAVFVNASTRFNDGGQFGLGAEVAISTQKLHARGPMGLEALTTYKWIGIGHGHIRL</sequence>
<keyword evidence="3 7" id="KW-0641">Proline biosynthesis</keyword>
<dbReference type="InterPro" id="IPR015590">
    <property type="entry name" value="Aldehyde_DH_dom"/>
</dbReference>
<feature type="domain" description="Aldehyde dehydrogenase" evidence="8">
    <location>
        <begin position="7"/>
        <end position="287"/>
    </location>
</feature>
<dbReference type="Pfam" id="PF00171">
    <property type="entry name" value="Aldedh"/>
    <property type="match status" value="1"/>
</dbReference>
<evidence type="ECO:0000256" key="5">
    <source>
        <dbReference type="ARBA" id="ARBA00023002"/>
    </source>
</evidence>
<dbReference type="NCBIfam" id="TIGR00407">
    <property type="entry name" value="proA"/>
    <property type="match status" value="1"/>
</dbReference>
<protein>
    <recommendedName>
        <fullName evidence="7">Gamma-glutamyl phosphate reductase</fullName>
        <shortName evidence="7">GPR</shortName>
        <ecNumber evidence="7">1.2.1.41</ecNumber>
    </recommendedName>
    <alternativeName>
        <fullName evidence="7">Glutamate-5-semialdehyde dehydrogenase</fullName>
    </alternativeName>
    <alternativeName>
        <fullName evidence="7">Glutamyl-gamma-semialdehyde dehydrogenase</fullName>
        <shortName evidence="7">GSA dehydrogenase</shortName>
    </alternativeName>
</protein>
<dbReference type="PANTHER" id="PTHR11063">
    <property type="entry name" value="GLUTAMATE SEMIALDEHYDE DEHYDROGENASE"/>
    <property type="match status" value="1"/>
</dbReference>
<name>A0A2G6E902_9BACT</name>
<evidence type="ECO:0000256" key="6">
    <source>
        <dbReference type="ARBA" id="ARBA00049024"/>
    </source>
</evidence>
<keyword evidence="2 7" id="KW-0028">Amino-acid biosynthesis</keyword>
<reference evidence="9 10" key="1">
    <citation type="submission" date="2017-10" db="EMBL/GenBank/DDBJ databases">
        <title>Novel microbial diversity and functional potential in the marine mammal oral microbiome.</title>
        <authorList>
            <person name="Dudek N.K."/>
            <person name="Sun C.L."/>
            <person name="Burstein D."/>
            <person name="Kantor R.S."/>
            <person name="Aliaga Goltsman D.S."/>
            <person name="Bik E.M."/>
            <person name="Thomas B.C."/>
            <person name="Banfield J.F."/>
            <person name="Relman D.A."/>
        </authorList>
    </citation>
    <scope>NUCLEOTIDE SEQUENCE [LARGE SCALE GENOMIC DNA]</scope>
    <source>
        <strain evidence="9">DOLZORAL124_49_17</strain>
    </source>
</reference>
<dbReference type="AlphaFoldDB" id="A0A2G6E902"/>
<evidence type="ECO:0000313" key="9">
    <source>
        <dbReference type="EMBL" id="PID58545.1"/>
    </source>
</evidence>
<comment type="caution">
    <text evidence="9">The sequence shown here is derived from an EMBL/GenBank/DDBJ whole genome shotgun (WGS) entry which is preliminary data.</text>
</comment>
<comment type="function">
    <text evidence="7">Catalyzes the NADPH-dependent reduction of L-glutamate 5-phosphate into L-glutamate 5-semialdehyde and phosphate. The product spontaneously undergoes cyclization to form 1-pyrroline-5-carboxylate.</text>
</comment>
<dbReference type="Gene3D" id="3.40.309.10">
    <property type="entry name" value="Aldehyde Dehydrogenase, Chain A, domain 2"/>
    <property type="match status" value="1"/>
</dbReference>
<comment type="subcellular location">
    <subcellularLocation>
        <location evidence="7">Cytoplasm</location>
    </subcellularLocation>
</comment>
<dbReference type="GO" id="GO:0050661">
    <property type="term" value="F:NADP binding"/>
    <property type="evidence" value="ECO:0007669"/>
    <property type="project" value="InterPro"/>
</dbReference>
<evidence type="ECO:0000256" key="3">
    <source>
        <dbReference type="ARBA" id="ARBA00022650"/>
    </source>
</evidence>
<dbReference type="NCBIfam" id="NF001221">
    <property type="entry name" value="PRK00197.1"/>
    <property type="match status" value="1"/>
</dbReference>
<dbReference type="InterPro" id="IPR016161">
    <property type="entry name" value="Ald_DH/histidinol_DH"/>
</dbReference>
<dbReference type="InterPro" id="IPR016162">
    <property type="entry name" value="Ald_DH_N"/>
</dbReference>
<keyword evidence="7" id="KW-0963">Cytoplasm</keyword>
<dbReference type="InterPro" id="IPR012134">
    <property type="entry name" value="Glu-5-SA_DH"/>
</dbReference>
<evidence type="ECO:0000256" key="1">
    <source>
        <dbReference type="ARBA" id="ARBA00004985"/>
    </source>
</evidence>
<evidence type="ECO:0000256" key="7">
    <source>
        <dbReference type="HAMAP-Rule" id="MF_00412"/>
    </source>
</evidence>
<dbReference type="InterPro" id="IPR016163">
    <property type="entry name" value="Ald_DH_C"/>
</dbReference>
<evidence type="ECO:0000313" key="10">
    <source>
        <dbReference type="Proteomes" id="UP000229740"/>
    </source>
</evidence>
<keyword evidence="4 7" id="KW-0521">NADP</keyword>
<comment type="similarity">
    <text evidence="7">Belongs to the gamma-glutamyl phosphate reductase family.</text>
</comment>